<protein>
    <recommendedName>
        <fullName evidence="3">SHOCT domain-containing protein</fullName>
    </recommendedName>
</protein>
<accession>A0A0X8HB93</accession>
<sequence>MHSLNSQVVDALAERHDFSRDAIAHMVSAVADGDGQMAMFSHPEFGGPGQWMQGGMLMLSGPIDHPLNARVDALCREIGEMIGEMKDASGDELGGESGDETAAQQSAWAVAEENTTWWPSELGAPNATGEQNGLRYAYFAQARRLVVQTGESVRVYDTLDHHIEGIAQQQGSQSRLTLTSQHGNVDLAGLPVISTDRHPTN</sequence>
<keyword evidence="2" id="KW-1185">Reference proteome</keyword>
<dbReference type="KEGG" id="hco:LOKO_00376"/>
<dbReference type="OrthoDB" id="1778949at2"/>
<evidence type="ECO:0000313" key="2">
    <source>
        <dbReference type="Proteomes" id="UP000063387"/>
    </source>
</evidence>
<proteinExistence type="predicted"/>
<evidence type="ECO:0000313" key="1">
    <source>
        <dbReference type="EMBL" id="AMC99472.1"/>
    </source>
</evidence>
<dbReference type="AlphaFoldDB" id="A0A0X8HB93"/>
<dbReference type="PATRIC" id="fig|507626.3.peg.373"/>
<organism evidence="1 2">
    <name type="scientific">Halomonas chromatireducens</name>
    <dbReference type="NCBI Taxonomy" id="507626"/>
    <lineage>
        <taxon>Bacteria</taxon>
        <taxon>Pseudomonadati</taxon>
        <taxon>Pseudomonadota</taxon>
        <taxon>Gammaproteobacteria</taxon>
        <taxon>Oceanospirillales</taxon>
        <taxon>Halomonadaceae</taxon>
        <taxon>Halomonas</taxon>
    </lineage>
</organism>
<dbReference type="STRING" id="507626.LOKO_00376"/>
<name>A0A0X8HB93_9GAMM</name>
<dbReference type="EMBL" id="CP014226">
    <property type="protein sequence ID" value="AMC99472.1"/>
    <property type="molecule type" value="Genomic_DNA"/>
</dbReference>
<gene>
    <name evidence="1" type="ORF">LOKO_00376</name>
</gene>
<dbReference type="Proteomes" id="UP000063387">
    <property type="component" value="Chromosome"/>
</dbReference>
<dbReference type="RefSeq" id="WP_066444330.1">
    <property type="nucleotide sequence ID" value="NZ_CP014226.1"/>
</dbReference>
<evidence type="ECO:0008006" key="3">
    <source>
        <dbReference type="Google" id="ProtNLM"/>
    </source>
</evidence>
<reference evidence="1 2" key="1">
    <citation type="journal article" date="2016" name="Genome Announc.">
        <title>Draft Genome Sequence of 'Halomonas chromatireducens' Strain AGD 8-3, a Haloalkaliphilic Chromate- and Selenite-Reducing Gammaproteobacterium.</title>
        <authorList>
            <person name="Sharko F.S."/>
            <person name="Shapovalova A.A."/>
            <person name="Tsygankova S.V."/>
            <person name="Komova A.V."/>
            <person name="Boulygina E.S."/>
            <person name="Teslyuk A.B."/>
            <person name="Gotovtsev P.M."/>
            <person name="Namsaraev Z.B."/>
            <person name="Khijniak T.V."/>
            <person name="Nedoluzhko A.V."/>
            <person name="Vasilov R.G."/>
        </authorList>
    </citation>
    <scope>NUCLEOTIDE SEQUENCE [LARGE SCALE GENOMIC DNA]</scope>
    <source>
        <strain evidence="1 2">AGD 8-3</strain>
    </source>
</reference>
<reference evidence="1 2" key="2">
    <citation type="submission" date="2016-02" db="EMBL/GenBank/DDBJ databases">
        <authorList>
            <person name="Wen L."/>
            <person name="He K."/>
            <person name="Yang H."/>
        </authorList>
    </citation>
    <scope>NUCLEOTIDE SEQUENCE [LARGE SCALE GENOMIC DNA]</scope>
    <source>
        <strain evidence="1 2">AGD 8-3</strain>
    </source>
</reference>